<dbReference type="InterPro" id="IPR006702">
    <property type="entry name" value="CASP_dom"/>
</dbReference>
<dbReference type="GO" id="GO:0005886">
    <property type="term" value="C:plasma membrane"/>
    <property type="evidence" value="ECO:0007669"/>
    <property type="project" value="UniProtKB-SubCell"/>
</dbReference>
<keyword evidence="7 8" id="KW-0472">Membrane</keyword>
<feature type="transmembrane region" description="Helical" evidence="8">
    <location>
        <begin position="63"/>
        <end position="86"/>
    </location>
</feature>
<evidence type="ECO:0000256" key="4">
    <source>
        <dbReference type="ARBA" id="ARBA00022475"/>
    </source>
</evidence>
<feature type="domain" description="Casparian strip membrane protein" evidence="9">
    <location>
        <begin position="21"/>
        <end position="155"/>
    </location>
</feature>
<evidence type="ECO:0000256" key="3">
    <source>
        <dbReference type="ARBA" id="ARBA00011489"/>
    </source>
</evidence>
<dbReference type="GeneID" id="120259403"/>
<protein>
    <recommendedName>
        <fullName evidence="8">CASP-like protein</fullName>
    </recommendedName>
</protein>
<sequence>MEGVKAERRPNYEVNKNYLRTTTVLRILAFISTLSATLVMVFNKQTVQVLGLEMSASFKSSPAFVFFVIGNVIICVYSLVSLGFLSTLLNGYLLHLLDLVVMVLAISAVSSATAIGYLGKKGNVHTGWSQVCSMFGKFCKRVQISLACSFVAVIALLVICMLSSVHKTKQINTY</sequence>
<evidence type="ECO:0000256" key="1">
    <source>
        <dbReference type="ARBA" id="ARBA00004651"/>
    </source>
</evidence>
<reference evidence="11" key="1">
    <citation type="submission" date="2025-08" db="UniProtKB">
        <authorList>
            <consortium name="RefSeq"/>
        </authorList>
    </citation>
    <scope>IDENTIFICATION</scope>
</reference>
<dbReference type="InterPro" id="IPR044173">
    <property type="entry name" value="CASPL"/>
</dbReference>
<name>A0AB40B6T2_DIOCR</name>
<feature type="transmembrane region" description="Helical" evidence="8">
    <location>
        <begin position="23"/>
        <end position="42"/>
    </location>
</feature>
<keyword evidence="10" id="KW-1185">Reference proteome</keyword>
<comment type="subunit">
    <text evidence="3 8">Homodimer and heterodimers.</text>
</comment>
<dbReference type="Proteomes" id="UP001515500">
    <property type="component" value="Chromosome 4"/>
</dbReference>
<dbReference type="RefSeq" id="XP_039122929.1">
    <property type="nucleotide sequence ID" value="XM_039266995.1"/>
</dbReference>
<evidence type="ECO:0000313" key="11">
    <source>
        <dbReference type="RefSeq" id="XP_039122929.1"/>
    </source>
</evidence>
<comment type="subcellular location">
    <subcellularLocation>
        <location evidence="1 8">Cell membrane</location>
        <topology evidence="1 8">Multi-pass membrane protein</topology>
    </subcellularLocation>
</comment>
<keyword evidence="5 8" id="KW-0812">Transmembrane</keyword>
<keyword evidence="4 8" id="KW-1003">Cell membrane</keyword>
<evidence type="ECO:0000256" key="7">
    <source>
        <dbReference type="ARBA" id="ARBA00023136"/>
    </source>
</evidence>
<proteinExistence type="inferred from homology"/>
<evidence type="ECO:0000259" key="9">
    <source>
        <dbReference type="Pfam" id="PF04535"/>
    </source>
</evidence>
<feature type="transmembrane region" description="Helical" evidence="8">
    <location>
        <begin position="92"/>
        <end position="118"/>
    </location>
</feature>
<evidence type="ECO:0000256" key="6">
    <source>
        <dbReference type="ARBA" id="ARBA00022989"/>
    </source>
</evidence>
<dbReference type="NCBIfam" id="TIGR01569">
    <property type="entry name" value="A_tha_TIGR01569"/>
    <property type="match status" value="1"/>
</dbReference>
<evidence type="ECO:0000256" key="5">
    <source>
        <dbReference type="ARBA" id="ARBA00022692"/>
    </source>
</evidence>
<dbReference type="InterPro" id="IPR006459">
    <property type="entry name" value="CASP/CASPL"/>
</dbReference>
<feature type="transmembrane region" description="Helical" evidence="8">
    <location>
        <begin position="144"/>
        <end position="165"/>
    </location>
</feature>
<evidence type="ECO:0000256" key="8">
    <source>
        <dbReference type="RuleBase" id="RU361233"/>
    </source>
</evidence>
<dbReference type="PANTHER" id="PTHR36488:SF8">
    <property type="entry name" value="CASP-LIKE PROTEIN 1U1"/>
    <property type="match status" value="1"/>
</dbReference>
<evidence type="ECO:0000256" key="2">
    <source>
        <dbReference type="ARBA" id="ARBA00007651"/>
    </source>
</evidence>
<organism evidence="10 11">
    <name type="scientific">Dioscorea cayennensis subsp. rotundata</name>
    <name type="common">White Guinea yam</name>
    <name type="synonym">Dioscorea rotundata</name>
    <dbReference type="NCBI Taxonomy" id="55577"/>
    <lineage>
        <taxon>Eukaryota</taxon>
        <taxon>Viridiplantae</taxon>
        <taxon>Streptophyta</taxon>
        <taxon>Embryophyta</taxon>
        <taxon>Tracheophyta</taxon>
        <taxon>Spermatophyta</taxon>
        <taxon>Magnoliopsida</taxon>
        <taxon>Liliopsida</taxon>
        <taxon>Dioscoreales</taxon>
        <taxon>Dioscoreaceae</taxon>
        <taxon>Dioscorea</taxon>
    </lineage>
</organism>
<dbReference type="Pfam" id="PF04535">
    <property type="entry name" value="CASP_dom"/>
    <property type="match status" value="1"/>
</dbReference>
<keyword evidence="6 8" id="KW-1133">Transmembrane helix</keyword>
<gene>
    <name evidence="11" type="primary">LOC120259403</name>
</gene>
<accession>A0AB40B6T2</accession>
<evidence type="ECO:0000313" key="10">
    <source>
        <dbReference type="Proteomes" id="UP001515500"/>
    </source>
</evidence>
<dbReference type="AlphaFoldDB" id="A0AB40B6T2"/>
<comment type="similarity">
    <text evidence="2 8">Belongs to the Casparian strip membrane proteins (CASP) family.</text>
</comment>
<dbReference type="PANTHER" id="PTHR36488">
    <property type="entry name" value="CASP-LIKE PROTEIN 1U1"/>
    <property type="match status" value="1"/>
</dbReference>